<evidence type="ECO:0000256" key="5">
    <source>
        <dbReference type="ARBA" id="ARBA00036696"/>
    </source>
</evidence>
<dbReference type="SUPFAM" id="SSF51338">
    <property type="entry name" value="Composite domain of metallo-dependent hydrolases"/>
    <property type="match status" value="1"/>
</dbReference>
<dbReference type="GO" id="GO:0042597">
    <property type="term" value="C:periplasmic space"/>
    <property type="evidence" value="ECO:0007669"/>
    <property type="project" value="InterPro"/>
</dbReference>
<dbReference type="SUPFAM" id="SSF48230">
    <property type="entry name" value="Chondroitin AC/alginate lyase"/>
    <property type="match status" value="1"/>
</dbReference>
<organism evidence="9 10">
    <name type="scientific">Cytospora schulzeri</name>
    <dbReference type="NCBI Taxonomy" id="448051"/>
    <lineage>
        <taxon>Eukaryota</taxon>
        <taxon>Fungi</taxon>
        <taxon>Dikarya</taxon>
        <taxon>Ascomycota</taxon>
        <taxon>Pezizomycotina</taxon>
        <taxon>Sordariomycetes</taxon>
        <taxon>Sordariomycetidae</taxon>
        <taxon>Diaporthales</taxon>
        <taxon>Cytosporaceae</taxon>
        <taxon>Cytospora</taxon>
    </lineage>
</organism>
<reference evidence="9 10" key="1">
    <citation type="submission" date="2015-09" db="EMBL/GenBank/DDBJ databases">
        <title>Host preference determinants of Valsa canker pathogens revealed by comparative genomics.</title>
        <authorList>
            <person name="Yin Z."/>
            <person name="Huang L."/>
        </authorList>
    </citation>
    <scope>NUCLEOTIDE SEQUENCE [LARGE SCALE GENOMIC DNA]</scope>
    <source>
        <strain evidence="9 10">03-1</strain>
    </source>
</reference>
<sequence>MLDTIIKNGRIVTATEVLPLDLQIGISNGKITVIGYDLEGLPRHPSTNIVDAEGAYITPGGVDSHAHIEQDNSPTGDTWETGTRSAIAGGNTTIIAFVSQTRDEESLYPALKEYHVKADSNSYCDYGFHVILTNPTETILENELPQLVEKEGISSVKLYMTYEPMKLGDADLFNVMMRARSLGITTMIHAENSDMIAAITERLAKAGNTGTFFHSVARPQIAETEATYRAISLAEVTDTPILLVHMSAPKAVQHVAEAQSRLLPIHAETCPHYLYLVSDKLRSGLKDVEGSKNICAPPLRHDAKDLEEIWRSVANGTFTTISSDHAPATFDHPCGKKGKAMGTAEVDEHGCVHSDFRSVPNGLPGIETRLPLIFNRTFDPTSAYQFHDDKTRISLPRFVELTSTNPAKLYGLGHCKGSLLPGFDADLVIWYPEEPPVAEAMGADEGSGESKGKSGRTFKITNDDLHHRIDYTPFEGVEAGPYQRHSFAMAILARLFLFSPLVLSGALAAFVHPGLLVSDADITRAKTKIEAGLDPWLSSWYELTNSSYAQAEYTNSAVDTLYRGSDGVHADNAASLWHDAAAAFALALRWKITGDETYADTAAAILTAWGQTLTGIGVDSDDMDNYLLAGFQGSELANAAELLRDYQPFADDGLETVITMMNNVFLPMNLAFLNHELPAEHVWTHYFANWELGNMASAMAIAVLSENSTTWDFVVDYFKNGGGNGNINLAVSNLVEDPDTGVLLGQGQESGRDQGHSALDQQMLGVVGQQAWNQGEDLFAYNNSRILQGAEYFARYNLGHDVPFVNYTNSIVYYSEISSSSRGATRPTWELLYSHYVQIKGLEAPWTTEYLNYTVNSYGGFEPGAGSLGEGSGRYDGLGWGSLLYHMDASDVASYHGTSNNSVTVASNSTSSAASTVVASSTALVSAYPTKVVSSSGCSHKRKRHHHKS</sequence>
<dbReference type="GO" id="GO:0016829">
    <property type="term" value="F:lyase activity"/>
    <property type="evidence" value="ECO:0007669"/>
    <property type="project" value="UniProtKB-KW"/>
</dbReference>
<name>A0A423WGD7_9PEZI</name>
<dbReference type="OrthoDB" id="1924787at2759"/>
<dbReference type="Gene3D" id="1.50.10.100">
    <property type="entry name" value="Chondroitin AC/alginate lyase"/>
    <property type="match status" value="1"/>
</dbReference>
<comment type="catalytic activity">
    <reaction evidence="5">
        <text>5,6-dihydrouracil + H2O = 3-(carbamoylamino)propanoate + H(+)</text>
        <dbReference type="Rhea" id="RHEA:16121"/>
        <dbReference type="ChEBI" id="CHEBI:11892"/>
        <dbReference type="ChEBI" id="CHEBI:15377"/>
        <dbReference type="ChEBI" id="CHEBI:15378"/>
        <dbReference type="ChEBI" id="CHEBI:15901"/>
        <dbReference type="EC" id="3.5.2.2"/>
    </reaction>
</comment>
<dbReference type="InterPro" id="IPR008397">
    <property type="entry name" value="Alginate_lyase_dom"/>
</dbReference>
<evidence type="ECO:0000256" key="3">
    <source>
        <dbReference type="ARBA" id="ARBA00022729"/>
    </source>
</evidence>
<dbReference type="AlphaFoldDB" id="A0A423WGD7"/>
<feature type="domain" description="Amidohydrolase-related" evidence="7">
    <location>
        <begin position="56"/>
        <end position="432"/>
    </location>
</feature>
<dbReference type="Gene3D" id="3.20.20.140">
    <property type="entry name" value="Metal-dependent hydrolases"/>
    <property type="match status" value="1"/>
</dbReference>
<protein>
    <recommendedName>
        <fullName evidence="6">dihydropyrimidinase</fullName>
        <ecNumber evidence="6">3.5.2.2</ecNumber>
    </recommendedName>
</protein>
<evidence type="ECO:0000256" key="1">
    <source>
        <dbReference type="ARBA" id="ARBA00001947"/>
    </source>
</evidence>
<dbReference type="Proteomes" id="UP000283895">
    <property type="component" value="Unassembled WGS sequence"/>
</dbReference>
<keyword evidence="3" id="KW-0732">Signal</keyword>
<dbReference type="InterPro" id="IPR050378">
    <property type="entry name" value="Metallo-dep_Hydrolases_sf"/>
</dbReference>
<dbReference type="InterPro" id="IPR011059">
    <property type="entry name" value="Metal-dep_hydrolase_composite"/>
</dbReference>
<keyword evidence="4" id="KW-0456">Lyase</keyword>
<dbReference type="Pfam" id="PF05426">
    <property type="entry name" value="Alginate_lyase"/>
    <property type="match status" value="1"/>
</dbReference>
<accession>A0A423WGD7</accession>
<proteinExistence type="inferred from homology"/>
<comment type="similarity">
    <text evidence="2">Belongs to the metallo-dependent hydrolases superfamily. Hydantoinase/dihydropyrimidinase family.</text>
</comment>
<comment type="cofactor">
    <cofactor evidence="1">
        <name>Zn(2+)</name>
        <dbReference type="ChEBI" id="CHEBI:29105"/>
    </cofactor>
</comment>
<evidence type="ECO:0000313" key="10">
    <source>
        <dbReference type="Proteomes" id="UP000283895"/>
    </source>
</evidence>
<gene>
    <name evidence="9" type="ORF">VMCG_06092</name>
</gene>
<evidence type="ECO:0000256" key="6">
    <source>
        <dbReference type="ARBA" id="ARBA00039113"/>
    </source>
</evidence>
<dbReference type="STRING" id="356882.A0A423WGD7"/>
<dbReference type="GO" id="GO:0004157">
    <property type="term" value="F:dihydropyrimidinase activity"/>
    <property type="evidence" value="ECO:0007669"/>
    <property type="project" value="UniProtKB-EC"/>
</dbReference>
<evidence type="ECO:0000259" key="7">
    <source>
        <dbReference type="Pfam" id="PF01979"/>
    </source>
</evidence>
<dbReference type="InterPro" id="IPR032466">
    <property type="entry name" value="Metal_Hydrolase"/>
</dbReference>
<dbReference type="InterPro" id="IPR006680">
    <property type="entry name" value="Amidohydro-rel"/>
</dbReference>
<dbReference type="PANTHER" id="PTHR11647:SF1">
    <property type="entry name" value="COLLAPSIN RESPONSE MEDIATOR PROTEIN"/>
    <property type="match status" value="1"/>
</dbReference>
<dbReference type="SUPFAM" id="SSF51556">
    <property type="entry name" value="Metallo-dependent hydrolases"/>
    <property type="match status" value="1"/>
</dbReference>
<dbReference type="EMBL" id="LKEA01000017">
    <property type="protein sequence ID" value="ROW02427.1"/>
    <property type="molecule type" value="Genomic_DNA"/>
</dbReference>
<feature type="domain" description="Alginate lyase" evidence="8">
    <location>
        <begin position="562"/>
        <end position="797"/>
    </location>
</feature>
<dbReference type="Pfam" id="PF01979">
    <property type="entry name" value="Amidohydro_1"/>
    <property type="match status" value="1"/>
</dbReference>
<dbReference type="EC" id="3.5.2.2" evidence="6"/>
<evidence type="ECO:0000256" key="2">
    <source>
        <dbReference type="ARBA" id="ARBA00008829"/>
    </source>
</evidence>
<evidence type="ECO:0000256" key="4">
    <source>
        <dbReference type="ARBA" id="ARBA00023239"/>
    </source>
</evidence>
<dbReference type="FunFam" id="3.20.20.140:FF:000174">
    <property type="entry name" value="Dihydropyrimidinase-related protein 2"/>
    <property type="match status" value="1"/>
</dbReference>
<evidence type="ECO:0000313" key="9">
    <source>
        <dbReference type="EMBL" id="ROW02427.1"/>
    </source>
</evidence>
<dbReference type="PANTHER" id="PTHR11647">
    <property type="entry name" value="HYDRANTOINASE/DIHYDROPYRIMIDINASE FAMILY MEMBER"/>
    <property type="match status" value="1"/>
</dbReference>
<comment type="caution">
    <text evidence="9">The sequence shown here is derived from an EMBL/GenBank/DDBJ whole genome shotgun (WGS) entry which is preliminary data.</text>
</comment>
<dbReference type="InterPro" id="IPR008929">
    <property type="entry name" value="Chondroitin_lyas"/>
</dbReference>
<evidence type="ECO:0000259" key="8">
    <source>
        <dbReference type="Pfam" id="PF05426"/>
    </source>
</evidence>
<keyword evidence="10" id="KW-1185">Reference proteome</keyword>